<name>A0A8J4XPS3_CHIOP</name>
<organism evidence="2 3">
    <name type="scientific">Chionoecetes opilio</name>
    <name type="common">Atlantic snow crab</name>
    <name type="synonym">Cancer opilio</name>
    <dbReference type="NCBI Taxonomy" id="41210"/>
    <lineage>
        <taxon>Eukaryota</taxon>
        <taxon>Metazoa</taxon>
        <taxon>Ecdysozoa</taxon>
        <taxon>Arthropoda</taxon>
        <taxon>Crustacea</taxon>
        <taxon>Multicrustacea</taxon>
        <taxon>Malacostraca</taxon>
        <taxon>Eumalacostraca</taxon>
        <taxon>Eucarida</taxon>
        <taxon>Decapoda</taxon>
        <taxon>Pleocyemata</taxon>
        <taxon>Brachyura</taxon>
        <taxon>Eubrachyura</taxon>
        <taxon>Majoidea</taxon>
        <taxon>Majidae</taxon>
        <taxon>Chionoecetes</taxon>
    </lineage>
</organism>
<feature type="region of interest" description="Disordered" evidence="1">
    <location>
        <begin position="129"/>
        <end position="171"/>
    </location>
</feature>
<dbReference type="EMBL" id="JACEEZ010023221">
    <property type="protein sequence ID" value="KAG0711577.1"/>
    <property type="molecule type" value="Genomic_DNA"/>
</dbReference>
<dbReference type="AlphaFoldDB" id="A0A8J4XPS3"/>
<reference evidence="2" key="1">
    <citation type="submission" date="2020-07" db="EMBL/GenBank/DDBJ databases">
        <title>The High-quality genome of the commercially important snow crab, Chionoecetes opilio.</title>
        <authorList>
            <person name="Jeong J.-H."/>
            <person name="Ryu S."/>
        </authorList>
    </citation>
    <scope>NUCLEOTIDE SEQUENCE</scope>
    <source>
        <strain evidence="2">MADBK_172401_WGS</strain>
        <tissue evidence="2">Digestive gland</tissue>
    </source>
</reference>
<keyword evidence="3" id="KW-1185">Reference proteome</keyword>
<protein>
    <submittedName>
        <fullName evidence="2">Uncharacterized protein</fullName>
    </submittedName>
</protein>
<dbReference type="Proteomes" id="UP000770661">
    <property type="component" value="Unassembled WGS sequence"/>
</dbReference>
<feature type="compositionally biased region" description="Basic residues" evidence="1">
    <location>
        <begin position="130"/>
        <end position="148"/>
    </location>
</feature>
<proteinExistence type="predicted"/>
<sequence length="171" mass="18919">MVGLEWVRLSIKSSQRGQKFDSFFRPGFSFSTKRLRKKGATKGSALPPDLVGALDKNWGHSRPTPFQILAATAISWATTTRPLSLNPGVHSPARAKGKSILAKDQKIFQSSSPLLTVLWEGKTLSLRTMAPRRKTRHPRHRRRSKKKLLGVPKPCTPGTEMPPAKSCVKGL</sequence>
<evidence type="ECO:0000256" key="1">
    <source>
        <dbReference type="SAM" id="MobiDB-lite"/>
    </source>
</evidence>
<accession>A0A8J4XPS3</accession>
<comment type="caution">
    <text evidence="2">The sequence shown here is derived from an EMBL/GenBank/DDBJ whole genome shotgun (WGS) entry which is preliminary data.</text>
</comment>
<evidence type="ECO:0000313" key="2">
    <source>
        <dbReference type="EMBL" id="KAG0711577.1"/>
    </source>
</evidence>
<gene>
    <name evidence="2" type="ORF">GWK47_020354</name>
</gene>
<evidence type="ECO:0000313" key="3">
    <source>
        <dbReference type="Proteomes" id="UP000770661"/>
    </source>
</evidence>